<feature type="domain" description="PAS" evidence="1">
    <location>
        <begin position="1"/>
        <end position="59"/>
    </location>
</feature>
<feature type="domain" description="PAC" evidence="2">
    <location>
        <begin position="60"/>
        <end position="111"/>
    </location>
</feature>
<dbReference type="NCBIfam" id="TIGR00229">
    <property type="entry name" value="sensory_box"/>
    <property type="match status" value="1"/>
</dbReference>
<dbReference type="InterPro" id="IPR000014">
    <property type="entry name" value="PAS"/>
</dbReference>
<dbReference type="PROSITE" id="PS50113">
    <property type="entry name" value="PAC"/>
    <property type="match status" value="1"/>
</dbReference>
<dbReference type="AlphaFoldDB" id="A0A0F3GV80"/>
<keyword evidence="4" id="KW-1185">Reference proteome</keyword>
<gene>
    <name evidence="3" type="ORF">MBAV_002021</name>
</gene>
<dbReference type="EMBL" id="LACI01000861">
    <property type="protein sequence ID" value="KJU85785.1"/>
    <property type="molecule type" value="Genomic_DNA"/>
</dbReference>
<comment type="caution">
    <text evidence="3">The sequence shown here is derived from an EMBL/GenBank/DDBJ whole genome shotgun (WGS) entry which is preliminary data.</text>
</comment>
<dbReference type="CDD" id="cd00130">
    <property type="entry name" value="PAS"/>
    <property type="match status" value="1"/>
</dbReference>
<dbReference type="InterPro" id="IPR035965">
    <property type="entry name" value="PAS-like_dom_sf"/>
</dbReference>
<evidence type="ECO:0000313" key="4">
    <source>
        <dbReference type="Proteomes" id="UP000033423"/>
    </source>
</evidence>
<dbReference type="Pfam" id="PF13426">
    <property type="entry name" value="PAS_9"/>
    <property type="match status" value="1"/>
</dbReference>
<dbReference type="PROSITE" id="PS50112">
    <property type="entry name" value="PAS"/>
    <property type="match status" value="1"/>
</dbReference>
<proteinExistence type="predicted"/>
<organism evidence="3 4">
    <name type="scientific">Candidatus Magnetobacterium bavaricum</name>
    <dbReference type="NCBI Taxonomy" id="29290"/>
    <lineage>
        <taxon>Bacteria</taxon>
        <taxon>Pseudomonadati</taxon>
        <taxon>Nitrospirota</taxon>
        <taxon>Thermodesulfovibrionia</taxon>
        <taxon>Thermodesulfovibrionales</taxon>
        <taxon>Candidatus Magnetobacteriaceae</taxon>
        <taxon>Candidatus Magnetobacterium</taxon>
    </lineage>
</organism>
<protein>
    <submittedName>
        <fullName evidence="3">PAS domain protein</fullName>
    </submittedName>
</protein>
<evidence type="ECO:0000259" key="1">
    <source>
        <dbReference type="PROSITE" id="PS50112"/>
    </source>
</evidence>
<feature type="non-terminal residue" evidence="3">
    <location>
        <position position="1"/>
    </location>
</feature>
<dbReference type="SUPFAM" id="SSF55785">
    <property type="entry name" value="PYP-like sensor domain (PAS domain)"/>
    <property type="match status" value="1"/>
</dbReference>
<dbReference type="InterPro" id="IPR000700">
    <property type="entry name" value="PAS-assoc_C"/>
</dbReference>
<dbReference type="Proteomes" id="UP000033423">
    <property type="component" value="Unassembled WGS sequence"/>
</dbReference>
<dbReference type="Gene3D" id="3.30.450.20">
    <property type="entry name" value="PAS domain"/>
    <property type="match status" value="1"/>
</dbReference>
<name>A0A0F3GV80_9BACT</name>
<dbReference type="SMART" id="SM00091">
    <property type="entry name" value="PAS"/>
    <property type="match status" value="1"/>
</dbReference>
<sequence length="130" mass="14944">GLSESVVDTTAAIILILNKQGDIIRCNPYMEELSGYTLEEVKGKNWFETFLPKSIEDIQTCGNVPILTKDGRELLIEWRDRTLKNNDEIVGLLLTGQDITEREMSRKKLEQMIEFSLTMSDYIKIEMLVD</sequence>
<evidence type="ECO:0000259" key="2">
    <source>
        <dbReference type="PROSITE" id="PS50113"/>
    </source>
</evidence>
<reference evidence="3 4" key="1">
    <citation type="submission" date="2015-02" db="EMBL/GenBank/DDBJ databases">
        <title>Single-cell genomics of uncultivated deep-branching MTB reveals a conserved set of magnetosome genes.</title>
        <authorList>
            <person name="Kolinko S."/>
            <person name="Richter M."/>
            <person name="Glockner F.O."/>
            <person name="Brachmann A."/>
            <person name="Schuler D."/>
        </authorList>
    </citation>
    <scope>NUCLEOTIDE SEQUENCE [LARGE SCALE GENOMIC DNA]</scope>
    <source>
        <strain evidence="3">TM-1</strain>
    </source>
</reference>
<accession>A0A0F3GV80</accession>
<evidence type="ECO:0000313" key="3">
    <source>
        <dbReference type="EMBL" id="KJU85785.1"/>
    </source>
</evidence>